<comment type="caution">
    <text evidence="3">The sequence shown here is derived from an EMBL/GenBank/DDBJ whole genome shotgun (WGS) entry which is preliminary data.</text>
</comment>
<evidence type="ECO:0000313" key="4">
    <source>
        <dbReference type="Proteomes" id="UP000266426"/>
    </source>
</evidence>
<gene>
    <name evidence="3" type="ORF">C4541_02580</name>
</gene>
<name>A0A3A4R9Q8_9BACT</name>
<dbReference type="Pfam" id="PF08495">
    <property type="entry name" value="FIST"/>
    <property type="match status" value="1"/>
</dbReference>
<evidence type="ECO:0000259" key="2">
    <source>
        <dbReference type="SMART" id="SM01204"/>
    </source>
</evidence>
<evidence type="ECO:0000259" key="1">
    <source>
        <dbReference type="SMART" id="SM00897"/>
    </source>
</evidence>
<protein>
    <recommendedName>
        <fullName evidence="5">Histidine kinase</fullName>
    </recommendedName>
</protein>
<dbReference type="AlphaFoldDB" id="A0A3A4R9Q8"/>
<proteinExistence type="predicted"/>
<sequence length="380" mass="41755">MQAEQKIWSKEAGWKSLSENQLQHKAQLVFVFGQGDMLKLTAQLVEIKEMYPKAQIVGCSTAGEIIGEQIFDNSLVITALYFEKTRLKFAKVQIDDMKNSFNAGKLLAEQLQDENLRHVFVLSDGLNVNGSALAKGLCQGLPENVAVTGGMAGDQANFKETLVVMDTVPEKNVIAGVGFYGDEIEISYGSMGGWSSFGIDRLVTRSEGNILYELDGQLALDLYKTYLGEKASGLPITGLLFPLSIRLDNGEKHLVRTVMAVNEKDGSMTFAGDIPEGSYVRLMKANINHLVEGAANAATMCYNNLNQESPVVAILISCVGRKLILKQRAEEEIEVIGEKFGNTTLTGFYSYGEICPMDSMQKKAELHNQTMTITCFKEKC</sequence>
<dbReference type="PANTHER" id="PTHR40252">
    <property type="entry name" value="BLR0328 PROTEIN"/>
    <property type="match status" value="1"/>
</dbReference>
<dbReference type="PANTHER" id="PTHR40252:SF2">
    <property type="entry name" value="BLR0328 PROTEIN"/>
    <property type="match status" value="1"/>
</dbReference>
<accession>A0A3A4R9Q8</accession>
<dbReference type="Pfam" id="PF10442">
    <property type="entry name" value="FIST_C"/>
    <property type="match status" value="1"/>
</dbReference>
<dbReference type="EMBL" id="QZJZ01000015">
    <property type="protein sequence ID" value="RJP61240.1"/>
    <property type="molecule type" value="Genomic_DNA"/>
</dbReference>
<organism evidence="3 4">
    <name type="scientific">Candidatus Auribacter fodinae</name>
    <dbReference type="NCBI Taxonomy" id="2093366"/>
    <lineage>
        <taxon>Bacteria</taxon>
        <taxon>Pseudomonadati</taxon>
        <taxon>Candidatus Auribacterota</taxon>
        <taxon>Candidatus Auribacteria</taxon>
        <taxon>Candidatus Auribacterales</taxon>
        <taxon>Candidatus Auribacteraceae</taxon>
        <taxon>Candidatus Auribacter</taxon>
    </lineage>
</organism>
<dbReference type="InterPro" id="IPR019494">
    <property type="entry name" value="FIST_C"/>
</dbReference>
<evidence type="ECO:0000313" key="3">
    <source>
        <dbReference type="EMBL" id="RJP61240.1"/>
    </source>
</evidence>
<dbReference type="InterPro" id="IPR013702">
    <property type="entry name" value="FIST_domain_N"/>
</dbReference>
<dbReference type="SMART" id="SM00897">
    <property type="entry name" value="FIST"/>
    <property type="match status" value="1"/>
</dbReference>
<dbReference type="Proteomes" id="UP000266426">
    <property type="component" value="Unassembled WGS sequence"/>
</dbReference>
<reference evidence="3 4" key="1">
    <citation type="journal article" date="2017" name="ISME J.">
        <title>Energy and carbon metabolisms in a deep terrestrial subsurface fluid microbial community.</title>
        <authorList>
            <person name="Momper L."/>
            <person name="Jungbluth S.P."/>
            <person name="Lee M.D."/>
            <person name="Amend J.P."/>
        </authorList>
    </citation>
    <scope>NUCLEOTIDE SEQUENCE [LARGE SCALE GENOMIC DNA]</scope>
    <source>
        <strain evidence="3">SURF_26</strain>
    </source>
</reference>
<evidence type="ECO:0008006" key="5">
    <source>
        <dbReference type="Google" id="ProtNLM"/>
    </source>
</evidence>
<feature type="domain" description="FIST" evidence="1">
    <location>
        <begin position="25"/>
        <end position="218"/>
    </location>
</feature>
<dbReference type="SMART" id="SM01204">
    <property type="entry name" value="FIST_C"/>
    <property type="match status" value="1"/>
</dbReference>
<feature type="domain" description="FIST C-domain" evidence="2">
    <location>
        <begin position="219"/>
        <end position="357"/>
    </location>
</feature>